<dbReference type="EC" id="2.1.1.33" evidence="7"/>
<feature type="binding site" evidence="7">
    <location>
        <begin position="193"/>
        <end position="196"/>
    </location>
    <ligand>
        <name>substrate</name>
    </ligand>
</feature>
<comment type="caution">
    <text evidence="7">Lacks conserved residue(s) required for the propagation of feature annotation.</text>
</comment>
<dbReference type="HAMAP" id="MF_01057">
    <property type="entry name" value="tRNA_methyltr_TrmB"/>
    <property type="match status" value="1"/>
</dbReference>
<reference evidence="8" key="2">
    <citation type="journal article" date="2021" name="Microbiome">
        <title>Successional dynamics and alternative stable states in a saline activated sludge microbial community over 9 years.</title>
        <authorList>
            <person name="Wang Y."/>
            <person name="Ye J."/>
            <person name="Ju F."/>
            <person name="Liu L."/>
            <person name="Boyd J.A."/>
            <person name="Deng Y."/>
            <person name="Parks D.H."/>
            <person name="Jiang X."/>
            <person name="Yin X."/>
            <person name="Woodcroft B.J."/>
            <person name="Tyson G.W."/>
            <person name="Hugenholtz P."/>
            <person name="Polz M.F."/>
            <person name="Zhang T."/>
        </authorList>
    </citation>
    <scope>NUCLEOTIDE SEQUENCE</scope>
    <source>
        <strain evidence="8">HKST-UBA14</strain>
    </source>
</reference>
<dbReference type="PROSITE" id="PS51625">
    <property type="entry name" value="SAM_MT_TRMB"/>
    <property type="match status" value="1"/>
</dbReference>
<dbReference type="SUPFAM" id="SSF53335">
    <property type="entry name" value="S-adenosyl-L-methionine-dependent methyltransferases"/>
    <property type="match status" value="1"/>
</dbReference>
<sequence length="214" mass="24922">MGKGKIKRFEEFTSFENTIEYSDPSAKQKLLELVEGWKSIIIELGAGKADLSVELAKRNPEKLYIAIDIQGERLWKGAKDSSENNLDNIFFLRIYIEDLTEYFSEKSIDEIWITFPDPYPKDRHAKRRLSSPRFLDMYKTLLKDDGFIHFKTDDIDLFEYTLETAKANSANIVNLHKNIYTDVVDNPDLYVKTDFEKKHLAKGKDIQYVCFALS</sequence>
<feature type="binding site" evidence="7">
    <location>
        <position position="121"/>
    </location>
    <ligand>
        <name>substrate</name>
    </ligand>
</feature>
<evidence type="ECO:0000256" key="7">
    <source>
        <dbReference type="HAMAP-Rule" id="MF_01057"/>
    </source>
</evidence>
<evidence type="ECO:0000313" key="8">
    <source>
        <dbReference type="EMBL" id="MCA9382980.1"/>
    </source>
</evidence>
<dbReference type="InterPro" id="IPR003358">
    <property type="entry name" value="tRNA_(Gua-N-7)_MeTrfase_Trmb"/>
</dbReference>
<proteinExistence type="inferred from homology"/>
<evidence type="ECO:0000256" key="5">
    <source>
        <dbReference type="ARBA" id="ARBA00022691"/>
    </source>
</evidence>
<comment type="catalytic activity">
    <reaction evidence="1 7">
        <text>guanosine(46) in tRNA + S-adenosyl-L-methionine = N(7)-methylguanosine(46) in tRNA + S-adenosyl-L-homocysteine</text>
        <dbReference type="Rhea" id="RHEA:42708"/>
        <dbReference type="Rhea" id="RHEA-COMP:10188"/>
        <dbReference type="Rhea" id="RHEA-COMP:10189"/>
        <dbReference type="ChEBI" id="CHEBI:57856"/>
        <dbReference type="ChEBI" id="CHEBI:59789"/>
        <dbReference type="ChEBI" id="CHEBI:74269"/>
        <dbReference type="ChEBI" id="CHEBI:74480"/>
        <dbReference type="EC" id="2.1.1.33"/>
    </reaction>
</comment>
<dbReference type="Pfam" id="PF02390">
    <property type="entry name" value="Methyltransf_4"/>
    <property type="match status" value="1"/>
</dbReference>
<evidence type="ECO:0000256" key="2">
    <source>
        <dbReference type="ARBA" id="ARBA00003015"/>
    </source>
</evidence>
<accession>A0A955RJ36</accession>
<dbReference type="PANTHER" id="PTHR23417">
    <property type="entry name" value="3-DEOXY-D-MANNO-OCTULOSONIC-ACID TRANSFERASE/TRNA GUANINE-N 7 - -METHYLTRANSFERASE"/>
    <property type="match status" value="1"/>
</dbReference>
<dbReference type="InterPro" id="IPR029063">
    <property type="entry name" value="SAM-dependent_MTases_sf"/>
</dbReference>
<comment type="function">
    <text evidence="2 7">Catalyzes the formation of N(7)-methylguanine at position 46 (m7G46) in tRNA.</text>
</comment>
<dbReference type="AlphaFoldDB" id="A0A955RJ36"/>
<evidence type="ECO:0000256" key="3">
    <source>
        <dbReference type="ARBA" id="ARBA00022603"/>
    </source>
</evidence>
<dbReference type="InterPro" id="IPR055361">
    <property type="entry name" value="tRNA_methyltr_TrmB_bact"/>
</dbReference>
<keyword evidence="6 7" id="KW-0819">tRNA processing</keyword>
<comment type="caution">
    <text evidence="8">The sequence shown here is derived from an EMBL/GenBank/DDBJ whole genome shotgun (WGS) entry which is preliminary data.</text>
</comment>
<reference evidence="8" key="1">
    <citation type="submission" date="2020-04" db="EMBL/GenBank/DDBJ databases">
        <authorList>
            <person name="Zhang T."/>
        </authorList>
    </citation>
    <scope>NUCLEOTIDE SEQUENCE</scope>
    <source>
        <strain evidence="8">HKST-UBA14</strain>
    </source>
</reference>
<feature type="binding site" evidence="7">
    <location>
        <position position="117"/>
    </location>
    <ligand>
        <name>S-adenosyl-L-methionine</name>
        <dbReference type="ChEBI" id="CHEBI:59789"/>
    </ligand>
</feature>
<dbReference type="PANTHER" id="PTHR23417:SF14">
    <property type="entry name" value="PENTACOTRIPEPTIDE-REPEAT REGION OF PRORP DOMAIN-CONTAINING PROTEIN"/>
    <property type="match status" value="1"/>
</dbReference>
<feature type="binding site" evidence="7">
    <location>
        <position position="153"/>
    </location>
    <ligand>
        <name>substrate</name>
    </ligand>
</feature>
<name>A0A955RJ36_9BACT</name>
<evidence type="ECO:0000313" key="9">
    <source>
        <dbReference type="Proteomes" id="UP000783287"/>
    </source>
</evidence>
<dbReference type="NCBIfam" id="NF001080">
    <property type="entry name" value="PRK00121.2-2"/>
    <property type="match status" value="1"/>
</dbReference>
<protein>
    <recommendedName>
        <fullName evidence="7">tRNA (guanine-N(7)-)-methyltransferase</fullName>
        <ecNumber evidence="7">2.1.1.33</ecNumber>
    </recommendedName>
    <alternativeName>
        <fullName evidence="7">tRNA (guanine(46)-N(7))-methyltransferase</fullName>
    </alternativeName>
    <alternativeName>
        <fullName evidence="7">tRNA(m7G46)-methyltransferase</fullName>
    </alternativeName>
</protein>
<dbReference type="GO" id="GO:0008176">
    <property type="term" value="F:tRNA (guanine(46)-N7)-methyltransferase activity"/>
    <property type="evidence" value="ECO:0007669"/>
    <property type="project" value="UniProtKB-UniRule"/>
</dbReference>
<dbReference type="Gene3D" id="3.40.50.150">
    <property type="entry name" value="Vaccinia Virus protein VP39"/>
    <property type="match status" value="1"/>
</dbReference>
<dbReference type="EMBL" id="JAGQLK010000017">
    <property type="protein sequence ID" value="MCA9382980.1"/>
    <property type="molecule type" value="Genomic_DNA"/>
</dbReference>
<evidence type="ECO:0000256" key="6">
    <source>
        <dbReference type="ARBA" id="ARBA00022694"/>
    </source>
</evidence>
<organism evidence="8 9">
    <name type="scientific">Candidatus Dojkabacteria bacterium</name>
    <dbReference type="NCBI Taxonomy" id="2099670"/>
    <lineage>
        <taxon>Bacteria</taxon>
        <taxon>Candidatus Dojkabacteria</taxon>
    </lineage>
</organism>
<comment type="pathway">
    <text evidence="7">tRNA modification; N(7)-methylguanine-tRNA biosynthesis.</text>
</comment>
<keyword evidence="3 7" id="KW-0489">Methyltransferase</keyword>
<comment type="similarity">
    <text evidence="7">Belongs to the class I-like SAM-binding methyltransferase superfamily. TrmB family.</text>
</comment>
<dbReference type="Proteomes" id="UP000783287">
    <property type="component" value="Unassembled WGS sequence"/>
</dbReference>
<evidence type="ECO:0000256" key="4">
    <source>
        <dbReference type="ARBA" id="ARBA00022679"/>
    </source>
</evidence>
<dbReference type="NCBIfam" id="TIGR00091">
    <property type="entry name" value="tRNA (guanosine(46)-N7)-methyltransferase TrmB"/>
    <property type="match status" value="1"/>
</dbReference>
<evidence type="ECO:0000256" key="1">
    <source>
        <dbReference type="ARBA" id="ARBA00000142"/>
    </source>
</evidence>
<gene>
    <name evidence="7 8" type="primary">trmB</name>
    <name evidence="8" type="ORF">KC909_01315</name>
</gene>
<feature type="binding site" evidence="7">
    <location>
        <position position="68"/>
    </location>
    <ligand>
        <name>S-adenosyl-L-methionine</name>
        <dbReference type="ChEBI" id="CHEBI:59789"/>
    </ligand>
</feature>
<dbReference type="CDD" id="cd02440">
    <property type="entry name" value="AdoMet_MTases"/>
    <property type="match status" value="1"/>
</dbReference>
<dbReference type="GO" id="GO:0043527">
    <property type="term" value="C:tRNA methyltransferase complex"/>
    <property type="evidence" value="ECO:0007669"/>
    <property type="project" value="TreeGrafter"/>
</dbReference>
<feature type="binding site" evidence="7">
    <location>
        <position position="43"/>
    </location>
    <ligand>
        <name>S-adenosyl-L-methionine</name>
        <dbReference type="ChEBI" id="CHEBI:59789"/>
    </ligand>
</feature>
<keyword evidence="4 7" id="KW-0808">Transferase</keyword>
<keyword evidence="5 7" id="KW-0949">S-adenosyl-L-methionine</keyword>